<dbReference type="Proteomes" id="UP000324222">
    <property type="component" value="Unassembled WGS sequence"/>
</dbReference>
<protein>
    <submittedName>
        <fullName evidence="1">Uncharacterized protein</fullName>
    </submittedName>
</protein>
<dbReference type="AlphaFoldDB" id="A0A5B7EF46"/>
<proteinExistence type="predicted"/>
<comment type="caution">
    <text evidence="1">The sequence shown here is derived from an EMBL/GenBank/DDBJ whole genome shotgun (WGS) entry which is preliminary data.</text>
</comment>
<evidence type="ECO:0000313" key="2">
    <source>
        <dbReference type="Proteomes" id="UP000324222"/>
    </source>
</evidence>
<name>A0A5B7EF46_PORTR</name>
<dbReference type="EMBL" id="VSRR010002565">
    <property type="protein sequence ID" value="MPC32108.1"/>
    <property type="molecule type" value="Genomic_DNA"/>
</dbReference>
<gene>
    <name evidence="1" type="ORF">E2C01_025413</name>
</gene>
<organism evidence="1 2">
    <name type="scientific">Portunus trituberculatus</name>
    <name type="common">Swimming crab</name>
    <name type="synonym">Neptunus trituberculatus</name>
    <dbReference type="NCBI Taxonomy" id="210409"/>
    <lineage>
        <taxon>Eukaryota</taxon>
        <taxon>Metazoa</taxon>
        <taxon>Ecdysozoa</taxon>
        <taxon>Arthropoda</taxon>
        <taxon>Crustacea</taxon>
        <taxon>Multicrustacea</taxon>
        <taxon>Malacostraca</taxon>
        <taxon>Eumalacostraca</taxon>
        <taxon>Eucarida</taxon>
        <taxon>Decapoda</taxon>
        <taxon>Pleocyemata</taxon>
        <taxon>Brachyura</taxon>
        <taxon>Eubrachyura</taxon>
        <taxon>Portunoidea</taxon>
        <taxon>Portunidae</taxon>
        <taxon>Portuninae</taxon>
        <taxon>Portunus</taxon>
    </lineage>
</organism>
<keyword evidence="2" id="KW-1185">Reference proteome</keyword>
<reference evidence="1 2" key="1">
    <citation type="submission" date="2019-05" db="EMBL/GenBank/DDBJ databases">
        <title>Another draft genome of Portunus trituberculatus and its Hox gene families provides insights of decapod evolution.</title>
        <authorList>
            <person name="Jeong J.-H."/>
            <person name="Song I."/>
            <person name="Kim S."/>
            <person name="Choi T."/>
            <person name="Kim D."/>
            <person name="Ryu S."/>
            <person name="Kim W."/>
        </authorList>
    </citation>
    <scope>NUCLEOTIDE SEQUENCE [LARGE SCALE GENOMIC DNA]</scope>
    <source>
        <tissue evidence="1">Muscle</tissue>
    </source>
</reference>
<sequence length="126" mass="14631">MKKNDNSKPSLVVSFWEGDKKYPQLWLSSPFNDYPGELAFNFAVLHDLEKLVQHPTRIPDCLGDTPNILDLFLTSNPSAYALTDPPKRKCLKRFASAIWQDLRRYHADFPWNDYCLRVRDPSISLC</sequence>
<accession>A0A5B7EF46</accession>
<evidence type="ECO:0000313" key="1">
    <source>
        <dbReference type="EMBL" id="MPC32108.1"/>
    </source>
</evidence>